<dbReference type="GeneID" id="28801803"/>
<name>A0A0Y0AAW7_9CAUD</name>
<evidence type="ECO:0000313" key="2">
    <source>
        <dbReference type="Proteomes" id="UP000204502"/>
    </source>
</evidence>
<keyword evidence="2" id="KW-1185">Reference proteome</keyword>
<organism evidence="1 2">
    <name type="scientific">Bacillus phage Eldridge</name>
    <dbReference type="NCBI Taxonomy" id="1776293"/>
    <lineage>
        <taxon>Viruses</taxon>
        <taxon>Duplodnaviria</taxon>
        <taxon>Heunggongvirae</taxon>
        <taxon>Uroviricota</taxon>
        <taxon>Caudoviricetes</taxon>
        <taxon>Herelleviridae</taxon>
        <taxon>Bastillevirinae</taxon>
        <taxon>Eldridgevirus</taxon>
        <taxon>Eldridgevirus eldridge</taxon>
    </lineage>
</organism>
<accession>A0A0Y0AAW7</accession>
<dbReference type="RefSeq" id="YP_009274848.1">
    <property type="nucleotide sequence ID" value="NC_030920.1"/>
</dbReference>
<protein>
    <submittedName>
        <fullName evidence="1">Uncharacterized protein</fullName>
    </submittedName>
</protein>
<dbReference type="EMBL" id="KU253712">
    <property type="protein sequence ID" value="AMB18724.1"/>
    <property type="molecule type" value="Genomic_DNA"/>
</dbReference>
<evidence type="ECO:0000313" key="1">
    <source>
        <dbReference type="EMBL" id="AMB18724.1"/>
    </source>
</evidence>
<gene>
    <name evidence="1" type="ORF">Eldridge_0144</name>
</gene>
<dbReference type="KEGG" id="vg:28801803"/>
<dbReference type="Proteomes" id="UP000204502">
    <property type="component" value="Segment"/>
</dbReference>
<proteinExistence type="predicted"/>
<reference evidence="1 2" key="1">
    <citation type="journal article" date="2016" name="Genome Announc.">
        <title>Complete Genome Sequence of Bacillus megaterium Bacteriophage Eldridge.</title>
        <authorList>
            <person name="Reveille A.M."/>
            <person name="Eldridge K.A."/>
            <person name="Temple L.M."/>
        </authorList>
    </citation>
    <scope>NUCLEOTIDE SEQUENCE [LARGE SCALE GENOMIC DNA]</scope>
</reference>
<dbReference type="OrthoDB" id="17426at10239"/>
<sequence>MNIQINENYKLTSDAHNVIINRKNKKKEGSTNTEDTYSAIAFYPNLEQACNGVIDKEIKLFEATSIEELVVHVTAVKEDIIGAVKEYGGKLK</sequence>